<dbReference type="GO" id="GO:0000976">
    <property type="term" value="F:transcription cis-regulatory region binding"/>
    <property type="evidence" value="ECO:0007669"/>
    <property type="project" value="TreeGrafter"/>
</dbReference>
<comment type="caution">
    <text evidence="5">The sequence shown here is derived from an EMBL/GenBank/DDBJ whole genome shotgun (WGS) entry which is preliminary data.</text>
</comment>
<evidence type="ECO:0000313" key="5">
    <source>
        <dbReference type="EMBL" id="NYD38232.1"/>
    </source>
</evidence>
<evidence type="ECO:0000256" key="2">
    <source>
        <dbReference type="ARBA" id="ARBA00023125"/>
    </source>
</evidence>
<dbReference type="CDD" id="cd06267">
    <property type="entry name" value="PBP1_LacI_sugar_binding-like"/>
    <property type="match status" value="1"/>
</dbReference>
<keyword evidence="2 5" id="KW-0238">DNA-binding</keyword>
<dbReference type="Pfam" id="PF00356">
    <property type="entry name" value="LacI"/>
    <property type="match status" value="1"/>
</dbReference>
<evidence type="ECO:0000259" key="4">
    <source>
        <dbReference type="PROSITE" id="PS50932"/>
    </source>
</evidence>
<dbReference type="AlphaFoldDB" id="A0A7Y9DZ98"/>
<feature type="domain" description="HTH lacI-type" evidence="4">
    <location>
        <begin position="25"/>
        <end position="79"/>
    </location>
</feature>
<dbReference type="PANTHER" id="PTHR30146:SF109">
    <property type="entry name" value="HTH-TYPE TRANSCRIPTIONAL REGULATOR GALS"/>
    <property type="match status" value="1"/>
</dbReference>
<dbReference type="RefSeq" id="WP_343054288.1">
    <property type="nucleotide sequence ID" value="NZ_BAABHP010000020.1"/>
</dbReference>
<dbReference type="InterPro" id="IPR028082">
    <property type="entry name" value="Peripla_BP_I"/>
</dbReference>
<dbReference type="EMBL" id="JACCBN010000001">
    <property type="protein sequence ID" value="NYD38232.1"/>
    <property type="molecule type" value="Genomic_DNA"/>
</dbReference>
<dbReference type="Proteomes" id="UP000535890">
    <property type="component" value="Unassembled WGS sequence"/>
</dbReference>
<sequence>MAHEPPAPVGRRVAEEERRAVGSGASLDDVARLAGVSASTASRALNNHPQVAAATRERVLTAAAGLDYVVSPEASRLAGGASRTRVAVVVPHLSRWFFGRLLEGLEAGLREGGDTAVDVLLFLVGDVAGRRAFFEHLPARRRVDAAVVVGFEVDEAERARLELLGVHIVSAGGPREPFPSVTVDDHRAGRQAVDHLVHLGHRRIGLLASQDPDDRGPDLRTAAYRDALADAGLDVDDELVVRVPFGGPGGADGMGRLLGLRHPPTAVFASADEIAAGAVRTLRRAGLRVGGEISVIGVDDHPVAEMLDLTTVAQPVHEQGVVAGRMVRALLEPGGPVPVASQVLPTHLVLRGTTGPPP</sequence>
<dbReference type="PROSITE" id="PS00356">
    <property type="entry name" value="HTH_LACI_1"/>
    <property type="match status" value="1"/>
</dbReference>
<dbReference type="Pfam" id="PF13377">
    <property type="entry name" value="Peripla_BP_3"/>
    <property type="match status" value="1"/>
</dbReference>
<dbReference type="GO" id="GO:0003700">
    <property type="term" value="F:DNA-binding transcription factor activity"/>
    <property type="evidence" value="ECO:0007669"/>
    <property type="project" value="TreeGrafter"/>
</dbReference>
<dbReference type="SUPFAM" id="SSF53822">
    <property type="entry name" value="Periplasmic binding protein-like I"/>
    <property type="match status" value="1"/>
</dbReference>
<dbReference type="SUPFAM" id="SSF47413">
    <property type="entry name" value="lambda repressor-like DNA-binding domains"/>
    <property type="match status" value="1"/>
</dbReference>
<accession>A0A7Y9DZ98</accession>
<name>A0A7Y9DZ98_9PSEU</name>
<reference evidence="5 6" key="1">
    <citation type="submission" date="2020-07" db="EMBL/GenBank/DDBJ databases">
        <title>Sequencing the genomes of 1000 actinobacteria strains.</title>
        <authorList>
            <person name="Klenk H.-P."/>
        </authorList>
    </citation>
    <scope>NUCLEOTIDE SEQUENCE [LARGE SCALE GENOMIC DNA]</scope>
    <source>
        <strain evidence="5 6">DSM 45772</strain>
    </source>
</reference>
<evidence type="ECO:0000256" key="1">
    <source>
        <dbReference type="ARBA" id="ARBA00023015"/>
    </source>
</evidence>
<organism evidence="5 6">
    <name type="scientific">Actinomycetospora corticicola</name>
    <dbReference type="NCBI Taxonomy" id="663602"/>
    <lineage>
        <taxon>Bacteria</taxon>
        <taxon>Bacillati</taxon>
        <taxon>Actinomycetota</taxon>
        <taxon>Actinomycetes</taxon>
        <taxon>Pseudonocardiales</taxon>
        <taxon>Pseudonocardiaceae</taxon>
        <taxon>Actinomycetospora</taxon>
    </lineage>
</organism>
<dbReference type="InterPro" id="IPR046335">
    <property type="entry name" value="LacI/GalR-like_sensor"/>
</dbReference>
<keyword evidence="6" id="KW-1185">Reference proteome</keyword>
<evidence type="ECO:0000313" key="6">
    <source>
        <dbReference type="Proteomes" id="UP000535890"/>
    </source>
</evidence>
<dbReference type="CDD" id="cd01392">
    <property type="entry name" value="HTH_LacI"/>
    <property type="match status" value="1"/>
</dbReference>
<dbReference type="Gene3D" id="1.10.260.40">
    <property type="entry name" value="lambda repressor-like DNA-binding domains"/>
    <property type="match status" value="1"/>
</dbReference>
<protein>
    <submittedName>
        <fullName evidence="5">DNA-binding LacI/PurR family transcriptional regulator</fullName>
    </submittedName>
</protein>
<dbReference type="Gene3D" id="3.40.50.2300">
    <property type="match status" value="2"/>
</dbReference>
<evidence type="ECO:0000256" key="3">
    <source>
        <dbReference type="ARBA" id="ARBA00023163"/>
    </source>
</evidence>
<dbReference type="InterPro" id="IPR010982">
    <property type="entry name" value="Lambda_DNA-bd_dom_sf"/>
</dbReference>
<keyword evidence="1" id="KW-0805">Transcription regulation</keyword>
<dbReference type="PROSITE" id="PS50932">
    <property type="entry name" value="HTH_LACI_2"/>
    <property type="match status" value="1"/>
</dbReference>
<dbReference type="InterPro" id="IPR000843">
    <property type="entry name" value="HTH_LacI"/>
</dbReference>
<dbReference type="PANTHER" id="PTHR30146">
    <property type="entry name" value="LACI-RELATED TRANSCRIPTIONAL REPRESSOR"/>
    <property type="match status" value="1"/>
</dbReference>
<keyword evidence="3" id="KW-0804">Transcription</keyword>
<gene>
    <name evidence="5" type="ORF">BJ983_004334</name>
</gene>
<proteinExistence type="predicted"/>
<dbReference type="SMART" id="SM00354">
    <property type="entry name" value="HTH_LACI"/>
    <property type="match status" value="1"/>
</dbReference>